<keyword evidence="2" id="KW-1185">Reference proteome</keyword>
<protein>
    <recommendedName>
        <fullName evidence="3">Mobile element protein</fullName>
    </recommendedName>
</protein>
<evidence type="ECO:0008006" key="3">
    <source>
        <dbReference type="Google" id="ProtNLM"/>
    </source>
</evidence>
<evidence type="ECO:0000313" key="2">
    <source>
        <dbReference type="Proteomes" id="UP000219020"/>
    </source>
</evidence>
<dbReference type="Proteomes" id="UP000219020">
    <property type="component" value="Unassembled WGS sequence"/>
</dbReference>
<proteinExistence type="predicted"/>
<accession>A0A2A5T4F3</accession>
<gene>
    <name evidence="1" type="ORF">BTN49_1022</name>
</gene>
<comment type="caution">
    <text evidence="1">The sequence shown here is derived from an EMBL/GenBank/DDBJ whole genome shotgun (WGS) entry which is preliminary data.</text>
</comment>
<dbReference type="EMBL" id="NBYY01000011">
    <property type="protein sequence ID" value="PCS23047.1"/>
    <property type="molecule type" value="Genomic_DNA"/>
</dbReference>
<evidence type="ECO:0000313" key="1">
    <source>
        <dbReference type="EMBL" id="PCS23047.1"/>
    </source>
</evidence>
<reference evidence="2" key="1">
    <citation type="submission" date="2017-04" db="EMBL/GenBank/DDBJ databases">
        <title>Genome evolution of the luminous symbionts of deep sea anglerfish.</title>
        <authorList>
            <person name="Hendry T.A."/>
        </authorList>
    </citation>
    <scope>NUCLEOTIDE SEQUENCE [LARGE SCALE GENOMIC DNA]</scope>
</reference>
<name>A0A2A5T4F3_9GAMM</name>
<organism evidence="1 2">
    <name type="scientific">Candidatus Enterovibrio escicola</name>
    <dbReference type="NCBI Taxonomy" id="1927127"/>
    <lineage>
        <taxon>Bacteria</taxon>
        <taxon>Pseudomonadati</taxon>
        <taxon>Pseudomonadota</taxon>
        <taxon>Gammaproteobacteria</taxon>
        <taxon>Vibrionales</taxon>
        <taxon>Vibrionaceae</taxon>
        <taxon>Enterovibrio</taxon>
    </lineage>
</organism>
<dbReference type="AlphaFoldDB" id="A0A2A5T4F3"/>
<sequence>MTTVNVDDRKLVPEMADELWGCLHGDKGYLYKLVPKIIGYIRHRFSGINIGCCYLYRNDTTLVVDE</sequence>